<reference evidence="1 2" key="1">
    <citation type="submission" date="2015-01" db="EMBL/GenBank/DDBJ databases">
        <title>Evolution of Trichinella species and genotypes.</title>
        <authorList>
            <person name="Korhonen P.K."/>
            <person name="Edoardo P."/>
            <person name="Giuseppe L.R."/>
            <person name="Gasser R.B."/>
        </authorList>
    </citation>
    <scope>NUCLEOTIDE SEQUENCE [LARGE SCALE GENOMIC DNA]</scope>
    <source>
        <strain evidence="1">ISS1980</strain>
    </source>
</reference>
<comment type="caution">
    <text evidence="1">The sequence shown here is derived from an EMBL/GenBank/DDBJ whole genome shotgun (WGS) entry which is preliminary data.</text>
</comment>
<protein>
    <submittedName>
        <fullName evidence="1">Uncharacterized protein</fullName>
    </submittedName>
</protein>
<gene>
    <name evidence="1" type="ORF">T10_7281</name>
</gene>
<evidence type="ECO:0000313" key="2">
    <source>
        <dbReference type="Proteomes" id="UP000054843"/>
    </source>
</evidence>
<dbReference type="AlphaFoldDB" id="A0A0V1MFC5"/>
<dbReference type="EMBL" id="JYDO01000116">
    <property type="protein sequence ID" value="KRZ70316.1"/>
    <property type="molecule type" value="Genomic_DNA"/>
</dbReference>
<organism evidence="1 2">
    <name type="scientific">Trichinella papuae</name>
    <dbReference type="NCBI Taxonomy" id="268474"/>
    <lineage>
        <taxon>Eukaryota</taxon>
        <taxon>Metazoa</taxon>
        <taxon>Ecdysozoa</taxon>
        <taxon>Nematoda</taxon>
        <taxon>Enoplea</taxon>
        <taxon>Dorylaimia</taxon>
        <taxon>Trichinellida</taxon>
        <taxon>Trichinellidae</taxon>
        <taxon>Trichinella</taxon>
    </lineage>
</organism>
<evidence type="ECO:0000313" key="1">
    <source>
        <dbReference type="EMBL" id="KRZ70316.1"/>
    </source>
</evidence>
<name>A0A0V1MFC5_9BILA</name>
<keyword evidence="2" id="KW-1185">Reference proteome</keyword>
<sequence length="321" mass="36286">MGYSASSTSGVLLNRPRAFNRSHSSRNGSSSSNLLFLDNLGVFIKELFLSRNVPSWIWSNQYLCALILLQQRWRFVIRLYDVLAAVVLPFLSERCDPHLANLPFIISFICRQFFNRTESQGVIRPVLIDAEGFPLHKPLQVRDGVLHEPSRVLASHCSTIFAQLGPISAIRVCRRRICSGEPPLRRQVVEMDMYSHLHIPAFLVDAELIHFLDISPVSRQPFNAFHLEAVNYRKRLDYSSLHMVGRVRNLSTRTGLVSDGLSASLADISALISSRRGRVTYCNVATEPYDPSPAITYNAGQINGSQIIITRRRLFTFTGER</sequence>
<dbReference type="Proteomes" id="UP000054843">
    <property type="component" value="Unassembled WGS sequence"/>
</dbReference>
<accession>A0A0V1MFC5</accession>
<proteinExistence type="predicted"/>